<protein>
    <submittedName>
        <fullName evidence="1">Uncharacterized protein</fullName>
    </submittedName>
</protein>
<evidence type="ECO:0000313" key="1">
    <source>
        <dbReference type="EMBL" id="MDO1533561.1"/>
    </source>
</evidence>
<evidence type="ECO:0000313" key="2">
    <source>
        <dbReference type="Proteomes" id="UP001169027"/>
    </source>
</evidence>
<reference evidence="1" key="1">
    <citation type="submission" date="2023-06" db="EMBL/GenBank/DDBJ databases">
        <authorList>
            <person name="Jiang Y."/>
            <person name="Liu Q."/>
        </authorList>
    </citation>
    <scope>NUCLEOTIDE SEQUENCE</scope>
    <source>
        <strain evidence="1">CGMCC 1.12090</strain>
    </source>
</reference>
<comment type="caution">
    <text evidence="1">The sequence shown here is derived from an EMBL/GenBank/DDBJ whole genome shotgun (WGS) entry which is preliminary data.</text>
</comment>
<dbReference type="InterPro" id="IPR006311">
    <property type="entry name" value="TAT_signal"/>
</dbReference>
<dbReference type="Proteomes" id="UP001169027">
    <property type="component" value="Unassembled WGS sequence"/>
</dbReference>
<proteinExistence type="predicted"/>
<dbReference type="PROSITE" id="PS51318">
    <property type="entry name" value="TAT"/>
    <property type="match status" value="1"/>
</dbReference>
<name>A0ABT8S3R6_9BURK</name>
<keyword evidence="2" id="KW-1185">Reference proteome</keyword>
<sequence>MPIDRRTFMLGSGIAAGGGVLASLRAVAAVGRQGGAVAASAPTPLAAGTDGPSFELRIVGWDRGDGAAWIAIDPQWRGAWH</sequence>
<accession>A0ABT8S3R6</accession>
<gene>
    <name evidence="1" type="ORF">Q2T77_14795</name>
</gene>
<dbReference type="RefSeq" id="WP_301810316.1">
    <property type="nucleotide sequence ID" value="NZ_JAUJZH010000009.1"/>
</dbReference>
<organism evidence="1 2">
    <name type="scientific">Variovorax ginsengisoli</name>
    <dbReference type="NCBI Taxonomy" id="363844"/>
    <lineage>
        <taxon>Bacteria</taxon>
        <taxon>Pseudomonadati</taxon>
        <taxon>Pseudomonadota</taxon>
        <taxon>Betaproteobacteria</taxon>
        <taxon>Burkholderiales</taxon>
        <taxon>Comamonadaceae</taxon>
        <taxon>Variovorax</taxon>
    </lineage>
</organism>
<dbReference type="EMBL" id="JAUKVY010000009">
    <property type="protein sequence ID" value="MDO1533561.1"/>
    <property type="molecule type" value="Genomic_DNA"/>
</dbReference>